<dbReference type="EMBL" id="NRGO01000014">
    <property type="protein sequence ID" value="PCC49588.1"/>
    <property type="molecule type" value="Genomic_DNA"/>
</dbReference>
<evidence type="ECO:0000313" key="8">
    <source>
        <dbReference type="EMBL" id="PCC55433.1"/>
    </source>
</evidence>
<dbReference type="RefSeq" id="WP_009881362.1">
    <property type="nucleotide sequence ID" value="NZ_AAGP01000001.1"/>
</dbReference>
<dbReference type="EMBL" id="CP017150">
    <property type="protein sequence ID" value="AOP53846.1"/>
    <property type="molecule type" value="Genomic_DNA"/>
</dbReference>
<sequence>MAANDTEDRRTREKVFRSVLDEGPITASALAKSLDLTPAAIRRHMDALETEGLIEVRELAGKQAGRGRPARHYVVTSRGHGSVTHSYDQLAVDILRFMKDRVGPEAVEEFTEDLVAKLRDNLGGELDRRGGTTVASRSRGLAAALTKEGYAASATPVAAGTPLEAMQLCQGHCPIQAVASEFPEICEAELAMFSDYLGVDVRRLSSLAHGDHVCTTHIPTSELTRPLIHSNDRPQGGSR</sequence>
<dbReference type="EMBL" id="FXZG01000001">
    <property type="protein sequence ID" value="SMX65696.1"/>
    <property type="molecule type" value="Genomic_DNA"/>
</dbReference>
<evidence type="ECO:0000313" key="18">
    <source>
        <dbReference type="Proteomes" id="UP000218620"/>
    </source>
</evidence>
<dbReference type="InterPro" id="IPR036390">
    <property type="entry name" value="WH_DNA-bd_sf"/>
</dbReference>
<evidence type="ECO:0000313" key="15">
    <source>
        <dbReference type="Proteomes" id="UP000217720"/>
    </source>
</evidence>
<reference evidence="22 23" key="6">
    <citation type="submission" date="2017-12" db="EMBL/GenBank/DDBJ databases">
        <authorList>
            <person name="Levesque S."/>
        </authorList>
    </citation>
    <scope>NUCLEOTIDE SEQUENCE [LARGE SCALE GENOMIC DNA]</scope>
    <source>
        <strain evidence="2 23">SMQ-1417</strain>
        <strain evidence="3 22">SMQ-1420</strain>
    </source>
</reference>
<dbReference type="Proteomes" id="UP000297736">
    <property type="component" value="Unassembled WGS sequence"/>
</dbReference>
<evidence type="ECO:0000313" key="5">
    <source>
        <dbReference type="EMBL" id="PCC43602.1"/>
    </source>
</evidence>
<dbReference type="PANTHER" id="PTHR30363">
    <property type="entry name" value="HTH-TYPE TRANSCRIPTIONAL REGULATOR SRLR-RELATED"/>
    <property type="match status" value="1"/>
</dbReference>
<dbReference type="InterPro" id="IPR050313">
    <property type="entry name" value="Carb_Metab_HTH_regulators"/>
</dbReference>
<evidence type="ECO:0000313" key="10">
    <source>
        <dbReference type="EMBL" id="SMX70289.1"/>
    </source>
</evidence>
<evidence type="ECO:0000313" key="19">
    <source>
        <dbReference type="Proteomes" id="UP000234289"/>
    </source>
</evidence>
<evidence type="ECO:0000313" key="1">
    <source>
        <dbReference type="EMBL" id="AOP53846.1"/>
    </source>
</evidence>
<dbReference type="EMBL" id="RHFF01000003">
    <property type="protein sequence ID" value="TGD39960.1"/>
    <property type="molecule type" value="Genomic_DNA"/>
</dbReference>
<dbReference type="Proteomes" id="UP000217720">
    <property type="component" value="Unassembled WGS sequence"/>
</dbReference>
<dbReference type="EMBL" id="CP025334">
    <property type="protein sequence ID" value="AZT97435.1"/>
    <property type="molecule type" value="Genomic_DNA"/>
</dbReference>
<dbReference type="Proteomes" id="UP000234289">
    <property type="component" value="Unassembled WGS sequence"/>
</dbReference>
<dbReference type="KEGG" id="blin:BLSMQ_2140"/>
<dbReference type="Proteomes" id="UP000217881">
    <property type="component" value="Unassembled WGS sequence"/>
</dbReference>
<reference evidence="22 23" key="8">
    <citation type="submission" date="2019-01" db="EMBL/GenBank/DDBJ databases">
        <title>Comparative genomic analysis of Brevibacterium aurantiacum sheds light on its evolution and its adaptation to smear-ripened cheeses.</title>
        <authorList>
            <person name="Moineau S."/>
        </authorList>
    </citation>
    <scope>NUCLEOTIDE SEQUENCE [LARGE SCALE GENOMIC DNA]</scope>
    <source>
        <strain evidence="2 23">SMQ-1417</strain>
        <strain evidence="3 22">SMQ-1420</strain>
    </source>
</reference>
<dbReference type="Proteomes" id="UP000234300">
    <property type="component" value="Unassembled WGS sequence"/>
</dbReference>
<evidence type="ECO:0000313" key="12">
    <source>
        <dbReference type="EMBL" id="TGD39960.1"/>
    </source>
</evidence>
<dbReference type="EMBL" id="CP025330">
    <property type="protein sequence ID" value="AZT93648.1"/>
    <property type="molecule type" value="Genomic_DNA"/>
</dbReference>
<dbReference type="InterPro" id="IPR036388">
    <property type="entry name" value="WH-like_DNA-bd_sf"/>
</dbReference>
<reference evidence="14 15" key="3">
    <citation type="journal article" date="2017" name="Elife">
        <title>Extensive horizontal gene transfer in cheese-associated bacteria.</title>
        <authorList>
            <person name="Bonham K.S."/>
            <person name="Wolfe B.E."/>
            <person name="Dutton R.J."/>
        </authorList>
    </citation>
    <scope>NUCLEOTIDE SEQUENCE [LARGE SCALE GENOMIC DNA]</scope>
    <source>
        <strain evidence="8 16">738_8</strain>
        <strain evidence="7 15">900_6</strain>
        <strain evidence="6 14">947_7</strain>
        <strain evidence="5 18">962_8</strain>
        <strain evidence="4 17">JB5</strain>
    </source>
</reference>
<evidence type="ECO:0000313" key="22">
    <source>
        <dbReference type="Proteomes" id="UP000282731"/>
    </source>
</evidence>
<dbReference type="Proteomes" id="UP000282731">
    <property type="component" value="Chromosome"/>
</dbReference>
<evidence type="ECO:0000313" key="20">
    <source>
        <dbReference type="Proteomes" id="UP000234300"/>
    </source>
</evidence>
<dbReference type="Proteomes" id="UP000218377">
    <property type="component" value="Unassembled WGS sequence"/>
</dbReference>
<reference evidence="1" key="1">
    <citation type="submission" date="2016-09" db="EMBL/GenBank/DDBJ databases">
        <title>Complete Genome Sequence of Brevibacterium aurantiacum SMQ-1335.</title>
        <authorList>
            <person name="de Melo A.G."/>
            <person name="Labrie S.J."/>
            <person name="Dumaresq J."/>
            <person name="Roberts R.J."/>
            <person name="Tremblay D.M."/>
            <person name="Moineau S."/>
        </authorList>
    </citation>
    <scope>NUCLEOTIDE SEQUENCE</scope>
    <source>
        <strain evidence="1">SMQ-1335</strain>
    </source>
</reference>
<dbReference type="Proteomes" id="UP000217564">
    <property type="component" value="Unassembled WGS sequence"/>
</dbReference>
<evidence type="ECO:0000313" key="24">
    <source>
        <dbReference type="Proteomes" id="UP000297736"/>
    </source>
</evidence>
<reference evidence="19" key="4">
    <citation type="submission" date="2017-03" db="EMBL/GenBank/DDBJ databases">
        <authorList>
            <person name="Monnet C."/>
        </authorList>
    </citation>
    <scope>NUCLEOTIDE SEQUENCE [LARGE SCALE GENOMIC DNA]</scope>
    <source>
        <strain evidence="19">CNRZ 920</strain>
    </source>
</reference>
<dbReference type="AlphaFoldDB" id="A0A1D7W477"/>
<organism evidence="1 13">
    <name type="scientific">Brevibacterium aurantiacum</name>
    <dbReference type="NCBI Taxonomy" id="273384"/>
    <lineage>
        <taxon>Bacteria</taxon>
        <taxon>Bacillati</taxon>
        <taxon>Actinomycetota</taxon>
        <taxon>Actinomycetes</taxon>
        <taxon>Micrococcales</taxon>
        <taxon>Brevibacteriaceae</taxon>
        <taxon>Brevibacterium</taxon>
    </lineage>
</organism>
<evidence type="ECO:0000313" key="21">
    <source>
        <dbReference type="Proteomes" id="UP000234327"/>
    </source>
</evidence>
<evidence type="ECO:0000313" key="4">
    <source>
        <dbReference type="EMBL" id="PCC20097.1"/>
    </source>
</evidence>
<accession>A0A2A3ZDF0</accession>
<accession>A0A2H1HS71</accession>
<reference evidence="20 21" key="5">
    <citation type="submission" date="2017-03" db="EMBL/GenBank/DDBJ databases">
        <authorList>
            <person name="Afonso C.L."/>
            <person name="Miller P.J."/>
            <person name="Scott M.A."/>
            <person name="Spackman E."/>
            <person name="Goraichik I."/>
            <person name="Dimitrov K.M."/>
            <person name="Suarez D.L."/>
            <person name="Swayne D.E."/>
        </authorList>
    </citation>
    <scope>NUCLEOTIDE SEQUENCE [LARGE SCALE GENOMIC DNA]</scope>
    <source>
        <strain evidence="11">6</strain>
        <strain evidence="21">6(3)</strain>
        <strain evidence="10">8</strain>
        <strain evidence="20">8(6)</strain>
        <strain evidence="9">CNRZ 920</strain>
    </source>
</reference>
<proteinExistence type="predicted"/>
<evidence type="ECO:0000313" key="9">
    <source>
        <dbReference type="EMBL" id="SMX65696.1"/>
    </source>
</evidence>
<evidence type="ECO:0000313" key="6">
    <source>
        <dbReference type="EMBL" id="PCC47179.1"/>
    </source>
</evidence>
<protein>
    <submittedName>
        <fullName evidence="1">Iron-sulfur cluster regulator SufR</fullName>
    </submittedName>
    <submittedName>
        <fullName evidence="2 12">Transcriptional regulator</fullName>
    </submittedName>
</protein>
<dbReference type="InterPro" id="IPR011991">
    <property type="entry name" value="ArsR-like_HTH"/>
</dbReference>
<gene>
    <name evidence="9" type="ORF">BAUR920_00146</name>
    <name evidence="11" type="ORF">BAURA63_01606</name>
    <name evidence="10" type="ORF">BAURA86_00217</name>
    <name evidence="1" type="ORF">BLSMQ_2140</name>
    <name evidence="8" type="ORF">CIK59_01300</name>
    <name evidence="7" type="ORF">CIK62_12055</name>
    <name evidence="6" type="ORF">CIK64_06660</name>
    <name evidence="5" type="ORF">CIK65_07025</name>
    <name evidence="4" type="ORF">CIK79_18460</name>
    <name evidence="2" type="ORF">CXR23_11275</name>
    <name evidence="3" type="ORF">CXR27_10840</name>
    <name evidence="12" type="ORF">EB834_04970</name>
</gene>
<name>A0A1D7W477_BREAU</name>
<dbReference type="EMBL" id="FXYZ01000005">
    <property type="protein sequence ID" value="SMX79064.1"/>
    <property type="molecule type" value="Genomic_DNA"/>
</dbReference>
<dbReference type="Pfam" id="PF13412">
    <property type="entry name" value="HTH_24"/>
    <property type="match status" value="1"/>
</dbReference>
<dbReference type="OrthoDB" id="3375207at2"/>
<evidence type="ECO:0000313" key="11">
    <source>
        <dbReference type="EMBL" id="SMX79064.1"/>
    </source>
</evidence>
<dbReference type="SUPFAM" id="SSF46785">
    <property type="entry name" value="Winged helix' DNA-binding domain"/>
    <property type="match status" value="1"/>
</dbReference>
<dbReference type="EMBL" id="FXZI01000001">
    <property type="protein sequence ID" value="SMX70289.1"/>
    <property type="molecule type" value="Genomic_DNA"/>
</dbReference>
<evidence type="ECO:0000313" key="23">
    <source>
        <dbReference type="Proteomes" id="UP000283000"/>
    </source>
</evidence>
<dbReference type="Proteomes" id="UP000094793">
    <property type="component" value="Chromosome"/>
</dbReference>
<reference evidence="13" key="2">
    <citation type="submission" date="2016-09" db="EMBL/GenBank/DDBJ databases">
        <title>Complete Genome Sequence of Brevibacterium linens SMQ-1335.</title>
        <authorList>
            <person name="de Melo A.G."/>
            <person name="Labrie S.J."/>
            <person name="Dumaresq J."/>
            <person name="Roberts R.J."/>
            <person name="Tremblay D.M."/>
            <person name="Moineau S."/>
        </authorList>
    </citation>
    <scope>NUCLEOTIDE SEQUENCE [LARGE SCALE GENOMIC DNA]</scope>
    <source>
        <strain evidence="13">SMQ-1335</strain>
    </source>
</reference>
<dbReference type="PATRIC" id="fig|1703.10.peg.2209"/>
<evidence type="ECO:0000313" key="16">
    <source>
        <dbReference type="Proteomes" id="UP000217881"/>
    </source>
</evidence>
<dbReference type="CDD" id="cd00090">
    <property type="entry name" value="HTH_ARSR"/>
    <property type="match status" value="1"/>
</dbReference>
<dbReference type="EMBL" id="NRGX01000001">
    <property type="protein sequence ID" value="PCC20097.1"/>
    <property type="molecule type" value="Genomic_DNA"/>
</dbReference>
<dbReference type="Proteomes" id="UP000234327">
    <property type="component" value="Unassembled WGS sequence"/>
</dbReference>
<dbReference type="Proteomes" id="UP000218620">
    <property type="component" value="Unassembled WGS sequence"/>
</dbReference>
<dbReference type="Gene3D" id="1.10.10.10">
    <property type="entry name" value="Winged helix-like DNA-binding domain superfamily/Winged helix DNA-binding domain"/>
    <property type="match status" value="1"/>
</dbReference>
<accession>A0A1D7W477</accession>
<dbReference type="PANTHER" id="PTHR30363:SF28">
    <property type="entry name" value="TRANSCRIPTIONAL REGULATORY PROTEIN-RELATED"/>
    <property type="match status" value="1"/>
</dbReference>
<evidence type="ECO:0000313" key="3">
    <source>
        <dbReference type="EMBL" id="AZT97435.1"/>
    </source>
</evidence>
<evidence type="ECO:0000313" key="7">
    <source>
        <dbReference type="EMBL" id="PCC49588.1"/>
    </source>
</evidence>
<evidence type="ECO:0000313" key="17">
    <source>
        <dbReference type="Proteomes" id="UP000218377"/>
    </source>
</evidence>
<dbReference type="Proteomes" id="UP000283000">
    <property type="component" value="Chromosome"/>
</dbReference>
<evidence type="ECO:0000313" key="13">
    <source>
        <dbReference type="Proteomes" id="UP000094793"/>
    </source>
</evidence>
<reference evidence="12 24" key="7">
    <citation type="submission" date="2018-10" db="EMBL/GenBank/DDBJ databases">
        <title>Brevibacterium genomes from Austrain hard cheese rinds.</title>
        <authorList>
            <person name="Anast J.M."/>
            <person name="Dzieciol M."/>
            <person name="Schultz D.L."/>
            <person name="Mann E."/>
            <person name="Wagner M."/>
            <person name="Schmitz-Esser S."/>
        </authorList>
    </citation>
    <scope>NUCLEOTIDE SEQUENCE [LARGE SCALE GENOMIC DNA]</scope>
    <source>
        <strain evidence="12 24">L261</strain>
    </source>
</reference>
<dbReference type="eggNOG" id="COG2345">
    <property type="taxonomic scope" value="Bacteria"/>
</dbReference>
<dbReference type="EMBL" id="NRHA01000003">
    <property type="protein sequence ID" value="PCC55433.1"/>
    <property type="molecule type" value="Genomic_DNA"/>
</dbReference>
<dbReference type="EMBL" id="NRGQ01000006">
    <property type="protein sequence ID" value="PCC43602.1"/>
    <property type="molecule type" value="Genomic_DNA"/>
</dbReference>
<dbReference type="EMBL" id="NRGP01000009">
    <property type="protein sequence ID" value="PCC47179.1"/>
    <property type="molecule type" value="Genomic_DNA"/>
</dbReference>
<dbReference type="GeneID" id="60906444"/>
<evidence type="ECO:0000313" key="2">
    <source>
        <dbReference type="EMBL" id="AZT93648.1"/>
    </source>
</evidence>
<evidence type="ECO:0000313" key="14">
    <source>
        <dbReference type="Proteomes" id="UP000217564"/>
    </source>
</evidence>